<organism evidence="1 2">
    <name type="scientific">Fistulifera solaris</name>
    <name type="common">Oleaginous diatom</name>
    <dbReference type="NCBI Taxonomy" id="1519565"/>
    <lineage>
        <taxon>Eukaryota</taxon>
        <taxon>Sar</taxon>
        <taxon>Stramenopiles</taxon>
        <taxon>Ochrophyta</taxon>
        <taxon>Bacillariophyta</taxon>
        <taxon>Bacillariophyceae</taxon>
        <taxon>Bacillariophycidae</taxon>
        <taxon>Naviculales</taxon>
        <taxon>Naviculaceae</taxon>
        <taxon>Fistulifera</taxon>
    </lineage>
</organism>
<evidence type="ECO:0000313" key="1">
    <source>
        <dbReference type="EMBL" id="GAX14803.1"/>
    </source>
</evidence>
<evidence type="ECO:0000313" key="2">
    <source>
        <dbReference type="Proteomes" id="UP000198406"/>
    </source>
</evidence>
<name>A0A1Z5JLB3_FISSO</name>
<dbReference type="InParanoid" id="A0A1Z5JLB3"/>
<protein>
    <submittedName>
        <fullName evidence="1">Uncharacterized protein</fullName>
    </submittedName>
</protein>
<reference evidence="1 2" key="1">
    <citation type="journal article" date="2015" name="Plant Cell">
        <title>Oil accumulation by the oleaginous diatom Fistulifera solaris as revealed by the genome and transcriptome.</title>
        <authorList>
            <person name="Tanaka T."/>
            <person name="Maeda Y."/>
            <person name="Veluchamy A."/>
            <person name="Tanaka M."/>
            <person name="Abida H."/>
            <person name="Marechal E."/>
            <person name="Bowler C."/>
            <person name="Muto M."/>
            <person name="Sunaga Y."/>
            <person name="Tanaka M."/>
            <person name="Yoshino T."/>
            <person name="Taniguchi T."/>
            <person name="Fukuda Y."/>
            <person name="Nemoto M."/>
            <person name="Matsumoto M."/>
            <person name="Wong P.S."/>
            <person name="Aburatani S."/>
            <person name="Fujibuchi W."/>
        </authorList>
    </citation>
    <scope>NUCLEOTIDE SEQUENCE [LARGE SCALE GENOMIC DNA]</scope>
    <source>
        <strain evidence="1 2">JPCC DA0580</strain>
    </source>
</reference>
<dbReference type="EMBL" id="BDSP01000084">
    <property type="protein sequence ID" value="GAX14803.1"/>
    <property type="molecule type" value="Genomic_DNA"/>
</dbReference>
<dbReference type="Proteomes" id="UP000198406">
    <property type="component" value="Unassembled WGS sequence"/>
</dbReference>
<gene>
    <name evidence="1" type="ORF">FisN_29Lu002</name>
</gene>
<sequence length="168" mass="19281">MIPKDPWRKCSVSLARSIAGLFGGNAHTKNYPPNKTMNAIASKERTNMFLDRLSFPSSHVEKRDHRMRPTHETAKAIHCARRMLGTSYKRRMPSHISPFSCWIDFTNTPNDCDSDISVSEEEDEDGDDHDIIVMRESRWSSTPCPTSKTLLLRDSPKPLRKALRLIRQ</sequence>
<accession>A0A1Z5JLB3</accession>
<comment type="caution">
    <text evidence="1">The sequence shown here is derived from an EMBL/GenBank/DDBJ whole genome shotgun (WGS) entry which is preliminary data.</text>
</comment>
<proteinExistence type="predicted"/>
<keyword evidence="2" id="KW-1185">Reference proteome</keyword>
<dbReference type="AlphaFoldDB" id="A0A1Z5JLB3"/>